<dbReference type="PROSITE" id="PS51689">
    <property type="entry name" value="SAM_RNA_A_N6_MT"/>
    <property type="match status" value="1"/>
</dbReference>
<feature type="binding site" evidence="5">
    <location>
        <position position="50"/>
    </location>
    <ligand>
        <name>S-adenosyl-L-methionine</name>
        <dbReference type="ChEBI" id="CHEBI:59789"/>
    </ligand>
</feature>
<name>A0A1H1NMK9_9MICO</name>
<dbReference type="EMBL" id="LT629734">
    <property type="protein sequence ID" value="SDS00208.1"/>
    <property type="molecule type" value="Genomic_DNA"/>
</dbReference>
<dbReference type="SMART" id="SM00650">
    <property type="entry name" value="rADc"/>
    <property type="match status" value="1"/>
</dbReference>
<dbReference type="NCBIfam" id="NF000499">
    <property type="entry name" value="Erm23S_rRNA_broad"/>
    <property type="match status" value="1"/>
</dbReference>
<dbReference type="Pfam" id="PF00398">
    <property type="entry name" value="RrnaAD"/>
    <property type="match status" value="1"/>
</dbReference>
<dbReference type="InterPro" id="IPR001737">
    <property type="entry name" value="KsgA/Erm"/>
</dbReference>
<reference evidence="9" key="1">
    <citation type="submission" date="2016-10" db="EMBL/GenBank/DDBJ databases">
        <authorList>
            <person name="Varghese N."/>
            <person name="Submissions S."/>
        </authorList>
    </citation>
    <scope>NUCLEOTIDE SEQUENCE [LARGE SCALE GENOMIC DNA]</scope>
    <source>
        <strain evidence="9">DSM 22965</strain>
    </source>
</reference>
<dbReference type="AlphaFoldDB" id="A0A1H1NMK9"/>
<feature type="binding site" evidence="5">
    <location>
        <position position="134"/>
    </location>
    <ligand>
        <name>S-adenosyl-L-methionine</name>
        <dbReference type="ChEBI" id="CHEBI:59789"/>
    </ligand>
</feature>
<evidence type="ECO:0000313" key="9">
    <source>
        <dbReference type="Proteomes" id="UP000199649"/>
    </source>
</evidence>
<evidence type="ECO:0000313" key="8">
    <source>
        <dbReference type="EMBL" id="SDS00208.1"/>
    </source>
</evidence>
<dbReference type="PANTHER" id="PTHR11727">
    <property type="entry name" value="DIMETHYLADENOSINE TRANSFERASE"/>
    <property type="match status" value="1"/>
</dbReference>
<feature type="region of interest" description="Disordered" evidence="6">
    <location>
        <begin position="1"/>
        <end position="40"/>
    </location>
</feature>
<evidence type="ECO:0000256" key="4">
    <source>
        <dbReference type="ARBA" id="ARBA00022884"/>
    </source>
</evidence>
<dbReference type="Proteomes" id="UP000199649">
    <property type="component" value="Chromosome I"/>
</dbReference>
<feature type="binding site" evidence="5">
    <location>
        <position position="95"/>
    </location>
    <ligand>
        <name>S-adenosyl-L-methionine</name>
        <dbReference type="ChEBI" id="CHEBI:59789"/>
    </ligand>
</feature>
<feature type="binding site" evidence="5">
    <location>
        <position position="118"/>
    </location>
    <ligand>
        <name>S-adenosyl-L-methionine</name>
        <dbReference type="ChEBI" id="CHEBI:59789"/>
    </ligand>
</feature>
<evidence type="ECO:0000256" key="5">
    <source>
        <dbReference type="PROSITE-ProRule" id="PRU01026"/>
    </source>
</evidence>
<evidence type="ECO:0000256" key="2">
    <source>
        <dbReference type="ARBA" id="ARBA00022679"/>
    </source>
</evidence>
<dbReference type="SUPFAM" id="SSF53335">
    <property type="entry name" value="S-adenosyl-L-methionine-dependent methyltransferases"/>
    <property type="match status" value="1"/>
</dbReference>
<feature type="domain" description="Ribosomal RNA adenine methylase transferase N-terminal" evidence="7">
    <location>
        <begin position="55"/>
        <end position="215"/>
    </location>
</feature>
<dbReference type="OrthoDB" id="3616874at2"/>
<gene>
    <name evidence="8" type="ORF">SAMN04489719_1312</name>
</gene>
<comment type="similarity">
    <text evidence="5">Belongs to the class I-like SAM-binding methyltransferase superfamily. rRNA adenine N(6)-methyltransferase family.</text>
</comment>
<dbReference type="PROSITE" id="PS01131">
    <property type="entry name" value="RRNA_A_DIMETH"/>
    <property type="match status" value="1"/>
</dbReference>
<dbReference type="STRING" id="684552.SAMN04489719_1312"/>
<keyword evidence="9" id="KW-1185">Reference proteome</keyword>
<keyword evidence="3 5" id="KW-0949">S-adenosyl-L-methionine</keyword>
<feature type="binding site" evidence="5">
    <location>
        <position position="74"/>
    </location>
    <ligand>
        <name>S-adenosyl-L-methionine</name>
        <dbReference type="ChEBI" id="CHEBI:59789"/>
    </ligand>
</feature>
<dbReference type="RefSeq" id="WP_092666264.1">
    <property type="nucleotide sequence ID" value="NZ_LT629734.1"/>
</dbReference>
<dbReference type="InterPro" id="IPR029063">
    <property type="entry name" value="SAM-dependent_MTases_sf"/>
</dbReference>
<keyword evidence="2 5" id="KW-0808">Transferase</keyword>
<evidence type="ECO:0000256" key="3">
    <source>
        <dbReference type="ARBA" id="ARBA00022691"/>
    </source>
</evidence>
<feature type="binding site" evidence="5">
    <location>
        <position position="48"/>
    </location>
    <ligand>
        <name>S-adenosyl-L-methionine</name>
        <dbReference type="ChEBI" id="CHEBI:59789"/>
    </ligand>
</feature>
<feature type="compositionally biased region" description="Basic residues" evidence="6">
    <location>
        <begin position="1"/>
        <end position="30"/>
    </location>
</feature>
<evidence type="ECO:0000256" key="6">
    <source>
        <dbReference type="SAM" id="MobiDB-lite"/>
    </source>
</evidence>
<evidence type="ECO:0000259" key="7">
    <source>
        <dbReference type="SMART" id="SM00650"/>
    </source>
</evidence>
<organism evidence="8 9">
    <name type="scientific">Agrococcus carbonis</name>
    <dbReference type="NCBI Taxonomy" id="684552"/>
    <lineage>
        <taxon>Bacteria</taxon>
        <taxon>Bacillati</taxon>
        <taxon>Actinomycetota</taxon>
        <taxon>Actinomycetes</taxon>
        <taxon>Micrococcales</taxon>
        <taxon>Microbacteriaceae</taxon>
        <taxon>Agrococcus</taxon>
    </lineage>
</organism>
<evidence type="ECO:0000256" key="1">
    <source>
        <dbReference type="ARBA" id="ARBA00022603"/>
    </source>
</evidence>
<dbReference type="GO" id="GO:0005829">
    <property type="term" value="C:cytosol"/>
    <property type="evidence" value="ECO:0007669"/>
    <property type="project" value="TreeGrafter"/>
</dbReference>
<dbReference type="GO" id="GO:0003723">
    <property type="term" value="F:RNA binding"/>
    <property type="evidence" value="ECO:0007669"/>
    <property type="project" value="UniProtKB-UniRule"/>
</dbReference>
<dbReference type="PANTHER" id="PTHR11727:SF7">
    <property type="entry name" value="DIMETHYLADENOSINE TRANSFERASE-RELATED"/>
    <property type="match status" value="1"/>
</dbReference>
<protein>
    <submittedName>
        <fullName evidence="8">23S rRNA (Adenine-N6)-dimethyltransferase</fullName>
    </submittedName>
</protein>
<dbReference type="GO" id="GO:0000179">
    <property type="term" value="F:rRNA (adenine-N6,N6-)-dimethyltransferase activity"/>
    <property type="evidence" value="ECO:0007669"/>
    <property type="project" value="UniProtKB-UniRule"/>
</dbReference>
<keyword evidence="1 5" id="KW-0489">Methyltransferase</keyword>
<keyword evidence="4 5" id="KW-0694">RNA-binding</keyword>
<proteinExistence type="inferred from homology"/>
<sequence>MPRKTHRRAHPRAAAHPKPAHQHTPHRHTTHPNAAGPHAAGRHELGQNFLVDPGVIADVVEHVAATEGPILEIGPGDGAITLPLARLGRPIRALEADPRRADRLAARAPRRVRVEHADALAHRFDAAPHVVVSNLPFHITTAMLRRLLAAPGWTDAVLIAQWEVARRRAGVGGATQLTAQSAPWFEFALVRRIPRQAYRPMPQVDGGLFSVRRRAQPLVPPAQRRDYAAMVARVFGSGGHGLARILPTARVLPPQAAKRWLRDRGHAAGGLPRDLSPADWSDLWRAHRASR</sequence>
<dbReference type="Gene3D" id="3.40.50.150">
    <property type="entry name" value="Vaccinia Virus protein VP39"/>
    <property type="match status" value="1"/>
</dbReference>
<dbReference type="CDD" id="cd02440">
    <property type="entry name" value="AdoMet_MTases"/>
    <property type="match status" value="1"/>
</dbReference>
<accession>A0A1H1NMK9</accession>
<dbReference type="InterPro" id="IPR020598">
    <property type="entry name" value="rRNA_Ade_methylase_Trfase_N"/>
</dbReference>
<dbReference type="InterPro" id="IPR020596">
    <property type="entry name" value="rRNA_Ade_Mease_Trfase_CS"/>
</dbReference>